<name>A0A382JH78_9ZZZZ</name>
<evidence type="ECO:0000313" key="1">
    <source>
        <dbReference type="EMBL" id="SVC11059.1"/>
    </source>
</evidence>
<feature type="non-terminal residue" evidence="1">
    <location>
        <position position="29"/>
    </location>
</feature>
<feature type="non-terminal residue" evidence="1">
    <location>
        <position position="1"/>
    </location>
</feature>
<reference evidence="1" key="1">
    <citation type="submission" date="2018-05" db="EMBL/GenBank/DDBJ databases">
        <authorList>
            <person name="Lanie J.A."/>
            <person name="Ng W.-L."/>
            <person name="Kazmierczak K.M."/>
            <person name="Andrzejewski T.M."/>
            <person name="Davidsen T.M."/>
            <person name="Wayne K.J."/>
            <person name="Tettelin H."/>
            <person name="Glass J.I."/>
            <person name="Rusch D."/>
            <person name="Podicherti R."/>
            <person name="Tsui H.-C.T."/>
            <person name="Winkler M.E."/>
        </authorList>
    </citation>
    <scope>NUCLEOTIDE SEQUENCE</scope>
</reference>
<gene>
    <name evidence="1" type="ORF">METZ01_LOCUS263913</name>
</gene>
<organism evidence="1">
    <name type="scientific">marine metagenome</name>
    <dbReference type="NCBI Taxonomy" id="408172"/>
    <lineage>
        <taxon>unclassified sequences</taxon>
        <taxon>metagenomes</taxon>
        <taxon>ecological metagenomes</taxon>
    </lineage>
</organism>
<accession>A0A382JH78</accession>
<protein>
    <submittedName>
        <fullName evidence="1">Uncharacterized protein</fullName>
    </submittedName>
</protein>
<dbReference type="AlphaFoldDB" id="A0A382JH78"/>
<dbReference type="EMBL" id="UINC01074148">
    <property type="protein sequence ID" value="SVC11059.1"/>
    <property type="molecule type" value="Genomic_DNA"/>
</dbReference>
<sequence>YRRKFTRWMGGIWFLGYQLRQKYKRLRKD</sequence>
<proteinExistence type="predicted"/>